<reference evidence="4" key="2">
    <citation type="submission" date="2014-03" db="EMBL/GenBank/DDBJ databases">
        <authorList>
            <person name="Genoscope - CEA"/>
        </authorList>
    </citation>
    <scope>NUCLEOTIDE SEQUENCE</scope>
</reference>
<dbReference type="InterPro" id="IPR051418">
    <property type="entry name" value="Spondin/Thrombospondin_T1"/>
</dbReference>
<evidence type="ECO:0000313" key="5">
    <source>
        <dbReference type="Proteomes" id="UP000193380"/>
    </source>
</evidence>
<reference evidence="4" key="1">
    <citation type="journal article" date="2014" name="Nat. Commun.">
        <title>The rainbow trout genome provides novel insights into evolution after whole-genome duplication in vertebrates.</title>
        <authorList>
            <person name="Berthelot C."/>
            <person name="Brunet F."/>
            <person name="Chalopin D."/>
            <person name="Juanchich A."/>
            <person name="Bernard M."/>
            <person name="Noel B."/>
            <person name="Bento P."/>
            <person name="Da Silva C."/>
            <person name="Labadie K."/>
            <person name="Alberti A."/>
            <person name="Aury J.M."/>
            <person name="Louis A."/>
            <person name="Dehais P."/>
            <person name="Bardou P."/>
            <person name="Montfort J."/>
            <person name="Klopp C."/>
            <person name="Cabau C."/>
            <person name="Gaspin C."/>
            <person name="Thorgaard G.H."/>
            <person name="Boussaha M."/>
            <person name="Quillet E."/>
            <person name="Guyomard R."/>
            <person name="Galiana D."/>
            <person name="Bobe J."/>
            <person name="Volff J.N."/>
            <person name="Genet C."/>
            <person name="Wincker P."/>
            <person name="Jaillon O."/>
            <person name="Roest Crollius H."/>
            <person name="Guiguen Y."/>
        </authorList>
    </citation>
    <scope>NUCLEOTIDE SEQUENCE [LARGE SCALE GENOMIC DNA]</scope>
</reference>
<dbReference type="InterPro" id="IPR000884">
    <property type="entry name" value="TSP1_rpt"/>
</dbReference>
<dbReference type="FunFam" id="2.20.100.10:FF:000018">
    <property type="entry name" value="Thrombospondin type 1 domain containing 7A"/>
    <property type="match status" value="1"/>
</dbReference>
<dbReference type="GO" id="GO:0030036">
    <property type="term" value="P:actin cytoskeleton organization"/>
    <property type="evidence" value="ECO:0007669"/>
    <property type="project" value="TreeGrafter"/>
</dbReference>
<dbReference type="Pfam" id="PF23308">
    <property type="entry name" value="TSP1_TSH7A-B_C"/>
    <property type="match status" value="1"/>
</dbReference>
<dbReference type="AlphaFoldDB" id="A0A060Z9Z2"/>
<dbReference type="Gene3D" id="2.20.100.10">
    <property type="entry name" value="Thrombospondin type-1 (TSP1) repeat"/>
    <property type="match status" value="1"/>
</dbReference>
<protein>
    <recommendedName>
        <fullName evidence="3">Thrombospondin type-1 domain-containing protein</fullName>
    </recommendedName>
</protein>
<dbReference type="GO" id="GO:0005886">
    <property type="term" value="C:plasma membrane"/>
    <property type="evidence" value="ECO:0007669"/>
    <property type="project" value="TreeGrafter"/>
</dbReference>
<dbReference type="Proteomes" id="UP000193380">
    <property type="component" value="Unassembled WGS sequence"/>
</dbReference>
<dbReference type="PaxDb" id="8022-A0A060Z9Z2"/>
<feature type="transmembrane region" description="Helical" evidence="2">
    <location>
        <begin position="227"/>
        <end position="250"/>
    </location>
</feature>
<dbReference type="PANTHER" id="PTHR11311">
    <property type="entry name" value="SPONDIN"/>
    <property type="match status" value="1"/>
</dbReference>
<evidence type="ECO:0000256" key="2">
    <source>
        <dbReference type="SAM" id="Phobius"/>
    </source>
</evidence>
<dbReference type="PANTHER" id="PTHR11311:SF29">
    <property type="entry name" value="THROMBOSPONDIN TYPE-1 DOMAIN-CONTAINING PROTEIN 7A ISOFORM X1"/>
    <property type="match status" value="1"/>
</dbReference>
<feature type="domain" description="Thrombospondin type-1" evidence="3">
    <location>
        <begin position="139"/>
        <end position="178"/>
    </location>
</feature>
<evidence type="ECO:0000313" key="4">
    <source>
        <dbReference type="EMBL" id="CDQ98534.1"/>
    </source>
</evidence>
<dbReference type="PROSITE" id="PS50092">
    <property type="entry name" value="TSP1"/>
    <property type="match status" value="1"/>
</dbReference>
<keyword evidence="2" id="KW-0472">Membrane</keyword>
<dbReference type="InterPro" id="IPR056991">
    <property type="entry name" value="TSP1_TSH7A-B_C"/>
</dbReference>
<dbReference type="Pfam" id="PF00090">
    <property type="entry name" value="TSP_1"/>
    <property type="match status" value="1"/>
</dbReference>
<dbReference type="InterPro" id="IPR036383">
    <property type="entry name" value="TSP1_rpt_sf"/>
</dbReference>
<sequence length="251" mass="27577">MVEEELCGGLELAVNRDKLIILKETCVLPCPGECYLMEWSDWSPCLSVCAKGAGVDFGSVQVRSRAVMAQEPENVQLCPDQDWESRPCTDGECFEYKWMSSTWIGSSRVTWCQRSDGLNVTGGCPHINPPGDDNNSCDPPCQLPLSFCTEAGVCMCEEGYTEVMSSSGQLDHCTPIPILEIPTAGDKKTDVKTSRAINPTLPATTQPGRTGRNWYLQPFGPDGKLKMWVYGVTAGALVLLMFIVSMIYLAW</sequence>
<organism evidence="4 5">
    <name type="scientific">Oncorhynchus mykiss</name>
    <name type="common">Rainbow trout</name>
    <name type="synonym">Salmo gairdneri</name>
    <dbReference type="NCBI Taxonomy" id="8022"/>
    <lineage>
        <taxon>Eukaryota</taxon>
        <taxon>Metazoa</taxon>
        <taxon>Chordata</taxon>
        <taxon>Craniata</taxon>
        <taxon>Vertebrata</taxon>
        <taxon>Euteleostomi</taxon>
        <taxon>Actinopterygii</taxon>
        <taxon>Neopterygii</taxon>
        <taxon>Teleostei</taxon>
        <taxon>Protacanthopterygii</taxon>
        <taxon>Salmoniformes</taxon>
        <taxon>Salmonidae</taxon>
        <taxon>Salmoninae</taxon>
        <taxon>Oncorhynchus</taxon>
    </lineage>
</organism>
<evidence type="ECO:0000256" key="1">
    <source>
        <dbReference type="ARBA" id="ARBA00022737"/>
    </source>
</evidence>
<name>A0A060Z9Z2_ONCMY</name>
<dbReference type="STRING" id="8022.A0A060Z9Z2"/>
<dbReference type="EMBL" id="FR938071">
    <property type="protein sequence ID" value="CDQ98534.1"/>
    <property type="molecule type" value="Genomic_DNA"/>
</dbReference>
<gene>
    <name evidence="4" type="ORF">GSONMT00007195001</name>
</gene>
<accession>A0A060Z9Z2</accession>
<evidence type="ECO:0000259" key="3">
    <source>
        <dbReference type="Pfam" id="PF23308"/>
    </source>
</evidence>
<keyword evidence="1" id="KW-0677">Repeat</keyword>
<proteinExistence type="predicted"/>
<dbReference type="SUPFAM" id="SSF82895">
    <property type="entry name" value="TSP-1 type 1 repeat"/>
    <property type="match status" value="1"/>
</dbReference>
<keyword evidence="2" id="KW-0812">Transmembrane</keyword>
<keyword evidence="2" id="KW-1133">Transmembrane helix</keyword>